<dbReference type="KEGG" id="rpm:RSPPHO_00642"/>
<feature type="modified residue" description="4-aspartylphosphate" evidence="2">
    <location>
        <position position="76"/>
    </location>
</feature>
<dbReference type="Pfam" id="PF00072">
    <property type="entry name" value="Response_reg"/>
    <property type="match status" value="1"/>
</dbReference>
<dbReference type="Gene3D" id="3.40.50.2300">
    <property type="match status" value="1"/>
</dbReference>
<dbReference type="PANTHER" id="PTHR44591:SF23">
    <property type="entry name" value="CHEY SUBFAMILY"/>
    <property type="match status" value="1"/>
</dbReference>
<dbReference type="PATRIC" id="fig|1150469.3.peg.744"/>
<dbReference type="STRING" id="1150469.RSPPHO_00642"/>
<dbReference type="Proteomes" id="UP000033220">
    <property type="component" value="Chromosome DSM 122"/>
</dbReference>
<dbReference type="EMBL" id="HE663493">
    <property type="protein sequence ID" value="CCG07268.1"/>
    <property type="molecule type" value="Genomic_DNA"/>
</dbReference>
<dbReference type="PANTHER" id="PTHR44591">
    <property type="entry name" value="STRESS RESPONSE REGULATOR PROTEIN 1"/>
    <property type="match status" value="1"/>
</dbReference>
<keyword evidence="4" id="KW-0808">Transferase</keyword>
<gene>
    <name evidence="4" type="ORF">RSPPHO_00642</name>
</gene>
<dbReference type="InterPro" id="IPR050595">
    <property type="entry name" value="Bact_response_regulator"/>
</dbReference>
<sequence length="156" mass="17298">MWSPRLQDLVRKSGKMRNLSSPSPAPVVLFAEDNLYDREAVSHYLRHEGWTVIPVETGDAILEEAALLRPPVIVVDIDLPGFDGWRALHGLRDIPDYHPRVVALSAFGFLEVEAERQGLGCTGFFAKPVNPRTIASFVGLPPEPVWGDAPNPFFVL</sequence>
<dbReference type="GO" id="GO:0004673">
    <property type="term" value="F:protein histidine kinase activity"/>
    <property type="evidence" value="ECO:0007669"/>
    <property type="project" value="UniProtKB-EC"/>
</dbReference>
<protein>
    <submittedName>
        <fullName evidence="4">Response regulator receiver domain protein (CheY)</fullName>
        <ecNumber evidence="4">2.7.13.3</ecNumber>
    </submittedName>
</protein>
<reference evidence="4 5" key="1">
    <citation type="submission" date="2012-02" db="EMBL/GenBank/DDBJ databases">
        <title>Shotgun genome sequence of Phaeospirillum photometricum DSM 122.</title>
        <authorList>
            <person name="Duquesne K."/>
            <person name="Sturgis J."/>
        </authorList>
    </citation>
    <scope>NUCLEOTIDE SEQUENCE [LARGE SCALE GENOMIC DNA]</scope>
    <source>
        <strain evidence="5">DSM122</strain>
    </source>
</reference>
<evidence type="ECO:0000259" key="3">
    <source>
        <dbReference type="PROSITE" id="PS50110"/>
    </source>
</evidence>
<dbReference type="SMART" id="SM00448">
    <property type="entry name" value="REC"/>
    <property type="match status" value="1"/>
</dbReference>
<dbReference type="PROSITE" id="PS50110">
    <property type="entry name" value="RESPONSE_REGULATORY"/>
    <property type="match status" value="1"/>
</dbReference>
<keyword evidence="1 2" id="KW-0597">Phosphoprotein</keyword>
<evidence type="ECO:0000313" key="5">
    <source>
        <dbReference type="Proteomes" id="UP000033220"/>
    </source>
</evidence>
<dbReference type="AlphaFoldDB" id="H6SPZ8"/>
<accession>H6SPZ8</accession>
<dbReference type="GO" id="GO:0000160">
    <property type="term" value="P:phosphorelay signal transduction system"/>
    <property type="evidence" value="ECO:0007669"/>
    <property type="project" value="InterPro"/>
</dbReference>
<evidence type="ECO:0000256" key="2">
    <source>
        <dbReference type="PROSITE-ProRule" id="PRU00169"/>
    </source>
</evidence>
<dbReference type="InterPro" id="IPR011006">
    <property type="entry name" value="CheY-like_superfamily"/>
</dbReference>
<evidence type="ECO:0000313" key="4">
    <source>
        <dbReference type="EMBL" id="CCG07268.1"/>
    </source>
</evidence>
<dbReference type="InterPro" id="IPR001789">
    <property type="entry name" value="Sig_transdc_resp-reg_receiver"/>
</dbReference>
<organism evidence="4 5">
    <name type="scientific">Pararhodospirillum photometricum DSM 122</name>
    <dbReference type="NCBI Taxonomy" id="1150469"/>
    <lineage>
        <taxon>Bacteria</taxon>
        <taxon>Pseudomonadati</taxon>
        <taxon>Pseudomonadota</taxon>
        <taxon>Alphaproteobacteria</taxon>
        <taxon>Rhodospirillales</taxon>
        <taxon>Rhodospirillaceae</taxon>
        <taxon>Pararhodospirillum</taxon>
    </lineage>
</organism>
<dbReference type="HOGENOM" id="CLU_1685240_0_0_5"/>
<feature type="domain" description="Response regulatory" evidence="3">
    <location>
        <begin position="27"/>
        <end position="142"/>
    </location>
</feature>
<dbReference type="EC" id="2.7.13.3" evidence="4"/>
<name>H6SPZ8_PARPM</name>
<dbReference type="SUPFAM" id="SSF52172">
    <property type="entry name" value="CheY-like"/>
    <property type="match status" value="1"/>
</dbReference>
<keyword evidence="5" id="KW-1185">Reference proteome</keyword>
<dbReference type="eggNOG" id="COG0745">
    <property type="taxonomic scope" value="Bacteria"/>
</dbReference>
<evidence type="ECO:0000256" key="1">
    <source>
        <dbReference type="ARBA" id="ARBA00022553"/>
    </source>
</evidence>
<proteinExistence type="predicted"/>
<dbReference type="CDD" id="cd00156">
    <property type="entry name" value="REC"/>
    <property type="match status" value="1"/>
</dbReference>